<dbReference type="RefSeq" id="WP_161009379.1">
    <property type="nucleotide sequence ID" value="NZ_WWCN01000020.1"/>
</dbReference>
<feature type="domain" description="ABC3 transporter permease C-terminal" evidence="7">
    <location>
        <begin position="692"/>
        <end position="801"/>
    </location>
</feature>
<keyword evidence="10" id="KW-1185">Reference proteome</keyword>
<proteinExistence type="predicted"/>
<dbReference type="PANTHER" id="PTHR30572:SF18">
    <property type="entry name" value="ABC-TYPE MACROLIDE FAMILY EXPORT SYSTEM PERMEASE COMPONENT 2"/>
    <property type="match status" value="1"/>
</dbReference>
<keyword evidence="2" id="KW-1003">Cell membrane</keyword>
<name>A0A6L8KEQ7_9BURK</name>
<feature type="transmembrane region" description="Helical" evidence="6">
    <location>
        <begin position="438"/>
        <end position="459"/>
    </location>
</feature>
<dbReference type="InterPro" id="IPR050250">
    <property type="entry name" value="Macrolide_Exporter_MacB"/>
</dbReference>
<dbReference type="PANTHER" id="PTHR30572">
    <property type="entry name" value="MEMBRANE COMPONENT OF TRANSPORTER-RELATED"/>
    <property type="match status" value="1"/>
</dbReference>
<dbReference type="GO" id="GO:0005886">
    <property type="term" value="C:plasma membrane"/>
    <property type="evidence" value="ECO:0007669"/>
    <property type="project" value="UniProtKB-SubCell"/>
</dbReference>
<evidence type="ECO:0000259" key="8">
    <source>
        <dbReference type="Pfam" id="PF12704"/>
    </source>
</evidence>
<keyword evidence="4 6" id="KW-1133">Transmembrane helix</keyword>
<dbReference type="Pfam" id="PF02687">
    <property type="entry name" value="FtsX"/>
    <property type="match status" value="2"/>
</dbReference>
<comment type="subcellular location">
    <subcellularLocation>
        <location evidence="1">Cell membrane</location>
        <topology evidence="1">Multi-pass membrane protein</topology>
    </subcellularLocation>
</comment>
<feature type="transmembrane region" description="Helical" evidence="6">
    <location>
        <begin position="688"/>
        <end position="712"/>
    </location>
</feature>
<dbReference type="GO" id="GO:0022857">
    <property type="term" value="F:transmembrane transporter activity"/>
    <property type="evidence" value="ECO:0007669"/>
    <property type="project" value="TreeGrafter"/>
</dbReference>
<protein>
    <submittedName>
        <fullName evidence="9">FtsX-like permease family protein</fullName>
    </submittedName>
</protein>
<keyword evidence="5 6" id="KW-0472">Membrane</keyword>
<feature type="domain" description="MacB-like periplasmic core" evidence="8">
    <location>
        <begin position="17"/>
        <end position="239"/>
    </location>
</feature>
<evidence type="ECO:0000313" key="10">
    <source>
        <dbReference type="Proteomes" id="UP000479335"/>
    </source>
</evidence>
<dbReference type="Pfam" id="PF12704">
    <property type="entry name" value="MacB_PCD"/>
    <property type="match status" value="1"/>
</dbReference>
<comment type="caution">
    <text evidence="9">The sequence shown here is derived from an EMBL/GenBank/DDBJ whole genome shotgun (WGS) entry which is preliminary data.</text>
</comment>
<evidence type="ECO:0000256" key="5">
    <source>
        <dbReference type="ARBA" id="ARBA00023136"/>
    </source>
</evidence>
<evidence type="ECO:0000259" key="7">
    <source>
        <dbReference type="Pfam" id="PF02687"/>
    </source>
</evidence>
<sequence>MDLRIGWRTLIQEPAYTLAVMLGLSAGVAACLLLLGFVRYSLEYDAQVPDVGNIYVVRHKFNVDPAEPVYDLAPMFLRAAALKMPEVVDATCYIPAREEVLPLAVRIDRKIIRVRALTVLPGFQQILGLHALQGDIAVALERPDQIVLTEAAAVRLFGTADVLGRTMHAEGKPIQVGAVVRTPPSNTTIPFELLFGVNSTFADEVRHEMLTGEHGWVGKMLLRVRPGTSIAALTDSLQQVVDRTPSVQGFPPEVRARLGKRKALEISLSPLRSAYFAKQLSDNPITVVGDRGNPAIIGGLAAIALLILALAAINYVNLATVRVLRRQREVAMRKVLGASVPQIVLHFLLEALLMSMLATVLGLLLAWLALPAFSQLVARQLDDLFTVQHVALALGLGVVLGAATAVYPALIALRVHPTRVLAGRSENESIASMRVRRVLTVTQIAAAMGLSAVTIAIAWQTHYAMTSSPGFEPSPLLVVQMPERVRDSQAARGLYTALSAQRGVAGVAISEDPVGRLDWLWTRDLKRPGGQAAAMEMKSVSANFFEQLRLQPLAGRLFQGAMDKEDDKEPVVINALAARELGFATPEAAVGETVLFTGFDNVTIRKTIVGIAPELRFRSLRDRPRATAYELWTAGGALTIRVNGAMEEVEEAVRILWPRYFPESLMRMHRAGDVLAQNYAEDARMSKLLAAATGIALAIAAFGTYALAANTVQRRAREIVLRKLHGARRSDIGLLVIRETGTLILIAAAISQPIAIVLIERYLGNYVERAPIGYWTLACALLLTLSVALVAITRHTWTAMRLPAGEALRG</sequence>
<evidence type="ECO:0000256" key="6">
    <source>
        <dbReference type="SAM" id="Phobius"/>
    </source>
</evidence>
<feature type="transmembrane region" description="Helical" evidence="6">
    <location>
        <begin position="296"/>
        <end position="324"/>
    </location>
</feature>
<dbReference type="InterPro" id="IPR003838">
    <property type="entry name" value="ABC3_permease_C"/>
</dbReference>
<evidence type="ECO:0000256" key="2">
    <source>
        <dbReference type="ARBA" id="ARBA00022475"/>
    </source>
</evidence>
<dbReference type="InterPro" id="IPR025857">
    <property type="entry name" value="MacB_PCD"/>
</dbReference>
<evidence type="ECO:0000256" key="3">
    <source>
        <dbReference type="ARBA" id="ARBA00022692"/>
    </source>
</evidence>
<dbReference type="AlphaFoldDB" id="A0A6L8KEQ7"/>
<feature type="transmembrane region" description="Helical" evidence="6">
    <location>
        <begin position="732"/>
        <end position="752"/>
    </location>
</feature>
<dbReference type="EMBL" id="WWCN01000020">
    <property type="protein sequence ID" value="MYM25939.1"/>
    <property type="molecule type" value="Genomic_DNA"/>
</dbReference>
<accession>A0A6L8KEQ7</accession>
<feature type="transmembrane region" description="Helical" evidence="6">
    <location>
        <begin position="345"/>
        <end position="370"/>
    </location>
</feature>
<dbReference type="PROSITE" id="PS51257">
    <property type="entry name" value="PROKAR_LIPOPROTEIN"/>
    <property type="match status" value="1"/>
</dbReference>
<evidence type="ECO:0000256" key="1">
    <source>
        <dbReference type="ARBA" id="ARBA00004651"/>
    </source>
</evidence>
<feature type="transmembrane region" description="Helical" evidence="6">
    <location>
        <begin position="772"/>
        <end position="792"/>
    </location>
</feature>
<dbReference type="Proteomes" id="UP000479335">
    <property type="component" value="Unassembled WGS sequence"/>
</dbReference>
<organism evidence="9 10">
    <name type="scientific">Duganella flavida</name>
    <dbReference type="NCBI Taxonomy" id="2692175"/>
    <lineage>
        <taxon>Bacteria</taxon>
        <taxon>Pseudomonadati</taxon>
        <taxon>Pseudomonadota</taxon>
        <taxon>Betaproteobacteria</taxon>
        <taxon>Burkholderiales</taxon>
        <taxon>Oxalobacteraceae</taxon>
        <taxon>Telluria group</taxon>
        <taxon>Duganella</taxon>
    </lineage>
</organism>
<gene>
    <name evidence="9" type="ORF">GTP46_25245</name>
</gene>
<keyword evidence="3 6" id="KW-0812">Transmembrane</keyword>
<reference evidence="9 10" key="1">
    <citation type="submission" date="2019-12" db="EMBL/GenBank/DDBJ databases">
        <title>Novel species isolated from a subtropical stream in China.</title>
        <authorList>
            <person name="Lu H."/>
        </authorList>
    </citation>
    <scope>NUCLEOTIDE SEQUENCE [LARGE SCALE GENOMIC DNA]</scope>
    <source>
        <strain evidence="9 10">FT135W</strain>
    </source>
</reference>
<feature type="transmembrane region" description="Helical" evidence="6">
    <location>
        <begin position="390"/>
        <end position="417"/>
    </location>
</feature>
<evidence type="ECO:0000256" key="4">
    <source>
        <dbReference type="ARBA" id="ARBA00022989"/>
    </source>
</evidence>
<feature type="transmembrane region" description="Helical" evidence="6">
    <location>
        <begin position="15"/>
        <end position="38"/>
    </location>
</feature>
<evidence type="ECO:0000313" key="9">
    <source>
        <dbReference type="EMBL" id="MYM25939.1"/>
    </source>
</evidence>
<feature type="domain" description="ABC3 transporter permease C-terminal" evidence="7">
    <location>
        <begin position="302"/>
        <end position="416"/>
    </location>
</feature>